<dbReference type="eggNOG" id="COG2327">
    <property type="taxonomic scope" value="Bacteria"/>
</dbReference>
<dbReference type="Proteomes" id="UP000002383">
    <property type="component" value="Chromosome"/>
</dbReference>
<dbReference type="KEGG" id="tgr:Tgr7_0789"/>
<proteinExistence type="predicted"/>
<dbReference type="AlphaFoldDB" id="B8GN20"/>
<evidence type="ECO:0000259" key="1">
    <source>
        <dbReference type="Pfam" id="PF04230"/>
    </source>
</evidence>
<dbReference type="Pfam" id="PF04230">
    <property type="entry name" value="PS_pyruv_trans"/>
    <property type="match status" value="1"/>
</dbReference>
<evidence type="ECO:0000313" key="3">
    <source>
        <dbReference type="Proteomes" id="UP000002383"/>
    </source>
</evidence>
<protein>
    <recommendedName>
        <fullName evidence="1">Polysaccharide pyruvyl transferase domain-containing protein</fullName>
    </recommendedName>
</protein>
<feature type="domain" description="Polysaccharide pyruvyl transferase" evidence="1">
    <location>
        <begin position="89"/>
        <end position="219"/>
    </location>
</feature>
<organism evidence="2 3">
    <name type="scientific">Thioalkalivibrio sulfidiphilus (strain HL-EbGR7)</name>
    <dbReference type="NCBI Taxonomy" id="396588"/>
    <lineage>
        <taxon>Bacteria</taxon>
        <taxon>Pseudomonadati</taxon>
        <taxon>Pseudomonadota</taxon>
        <taxon>Gammaproteobacteria</taxon>
        <taxon>Chromatiales</taxon>
        <taxon>Ectothiorhodospiraceae</taxon>
        <taxon>Thioalkalivibrio</taxon>
    </lineage>
</organism>
<name>B8GN20_THISH</name>
<dbReference type="InterPro" id="IPR007345">
    <property type="entry name" value="Polysacch_pyruvyl_Trfase"/>
</dbReference>
<dbReference type="HOGENOM" id="CLU_071049_2_0_6"/>
<dbReference type="STRING" id="396588.Tgr7_0789"/>
<accession>B8GN20</accession>
<gene>
    <name evidence="2" type="ordered locus">Tgr7_0789</name>
</gene>
<keyword evidence="3" id="KW-1185">Reference proteome</keyword>
<sequence length="296" mass="33025">MSSSTSCSHSRATTISLYWWEPKPHFSLHGLKRIAMARNPLVRNFGDLLSPFIVSRLAGLDVVHAQIESQGKLLAVGSVLHAAKDNDTIWGSGFLNSDCTQAVTRSMGLHFSSVRGPKTWEILRKNGIVCPEIFGDPAVLLPLLVRNDIKPKGYIGFVPHFSHYPDFRHLGKKSKLRIIDVENPPAEVMRNILECDAIYSSSLHGIIVAEAYGIPAQMVVYKKPLHGDIFKFEDYYGSTGRKPKFVQANKPSDIFSIIQKDPLPPPIIHTMDLLKSFPYEVRNPLPEASRPGWSSL</sequence>
<evidence type="ECO:0000313" key="2">
    <source>
        <dbReference type="EMBL" id="ACL71881.1"/>
    </source>
</evidence>
<reference evidence="2 3" key="1">
    <citation type="journal article" date="2011" name="Stand. Genomic Sci.">
        <title>Complete genome sequence of 'Thioalkalivibrio sulfidophilus' HL-EbGr7.</title>
        <authorList>
            <person name="Muyzer G."/>
            <person name="Sorokin D.Y."/>
            <person name="Mavromatis K."/>
            <person name="Lapidus A."/>
            <person name="Clum A."/>
            <person name="Ivanova N."/>
            <person name="Pati A."/>
            <person name="d'Haeseleer P."/>
            <person name="Woyke T."/>
            <person name="Kyrpides N.C."/>
        </authorList>
    </citation>
    <scope>NUCLEOTIDE SEQUENCE [LARGE SCALE GENOMIC DNA]</scope>
    <source>
        <strain evidence="2 3">HL-EbGR7</strain>
    </source>
</reference>
<dbReference type="EMBL" id="CP001339">
    <property type="protein sequence ID" value="ACL71881.1"/>
    <property type="molecule type" value="Genomic_DNA"/>
</dbReference>